<evidence type="ECO:0000313" key="6">
    <source>
        <dbReference type="Proteomes" id="UP000076532"/>
    </source>
</evidence>
<dbReference type="PANTHER" id="PTHR22762:SF133">
    <property type="entry name" value="P-TYPE DOMAIN-CONTAINING PROTEIN"/>
    <property type="match status" value="1"/>
</dbReference>
<dbReference type="STRING" id="436010.A0A166S895"/>
<evidence type="ECO:0000259" key="4">
    <source>
        <dbReference type="Pfam" id="PF01055"/>
    </source>
</evidence>
<organism evidence="5 6">
    <name type="scientific">Athelia psychrophila</name>
    <dbReference type="NCBI Taxonomy" id="1759441"/>
    <lineage>
        <taxon>Eukaryota</taxon>
        <taxon>Fungi</taxon>
        <taxon>Dikarya</taxon>
        <taxon>Basidiomycota</taxon>
        <taxon>Agaricomycotina</taxon>
        <taxon>Agaricomycetes</taxon>
        <taxon>Agaricomycetidae</taxon>
        <taxon>Atheliales</taxon>
        <taxon>Atheliaceae</taxon>
        <taxon>Athelia</taxon>
    </lineage>
</organism>
<comment type="similarity">
    <text evidence="1 2">Belongs to the glycosyl hydrolase 31 family.</text>
</comment>
<evidence type="ECO:0000256" key="2">
    <source>
        <dbReference type="RuleBase" id="RU361185"/>
    </source>
</evidence>
<dbReference type="GO" id="GO:0005975">
    <property type="term" value="P:carbohydrate metabolic process"/>
    <property type="evidence" value="ECO:0007669"/>
    <property type="project" value="InterPro"/>
</dbReference>
<feature type="region of interest" description="Disordered" evidence="3">
    <location>
        <begin position="428"/>
        <end position="455"/>
    </location>
</feature>
<dbReference type="SUPFAM" id="SSF51445">
    <property type="entry name" value="(Trans)glycosidases"/>
    <property type="match status" value="1"/>
</dbReference>
<sequence length="753" mass="82174">MVSRKDTLEEMVLSSLDINGIRDRPAFGLPLSIGPKCQEPTSPPVQQRSPHAYPLALAIQEAPKRQSYMGGPPFESIVIFVVAWASSFSTNRTRPAQRMHERREGRLLRTSSLEPGCGGTYHRLDVPSGGMIARMEGTEDGQGWVWRGMAIFIAAMVHKFVRESGRVFGESEGRTAMLLWEHVFASLISFPCGFLVRGAGVFTSTHQISRAGRAIRTMHIPTIYPQSHFLVEHDQLHTVAHRSSLLGRLVASGTDEVTCEQQERLHRHIYRRHCREAIYAPESLVSRPTPSKNSKLPSSADLEFNYQNAPFAFWITRRQGGGPLRHLPANMPTYADDYIGEDWPGASKFPDFLAPNTQDYSFCDGSCNAGADVQSVVTTQAAVPVGGEWPEGYSYGISGTSGNFSVNATATSNASLTSAVTRRSLILESRELDASNSTPNTTGMGGGDPNDPPYTFHNDLSASAELYIDNGFSALSHSTVATNATSHGGLMYNLHNTRGYRNQAERVAFLISRSTFLGAGHVTGHWTGDNYSKWLYLRRIVQGALQFALYGIPMTGSDTCGLNGNSDEALWNMWMQAAALLPFFRNHNPLGAIGREGAYRWDSVADASRIAIGARYALLPCIYTQLATASRDGTPPTHTLSYEFPSPSCSALISNGSSATRSLSPPVWKSTQFCPGLLPGYRWMAQPTLNSTSGLVTIQAPLSTIPVHVRGGRVLFLHSTPSYTTEEPRPSPSRSSSPPPRPKPPPRDPPSSG</sequence>
<dbReference type="InterPro" id="IPR000322">
    <property type="entry name" value="Glyco_hydro_31_TIM"/>
</dbReference>
<dbReference type="PANTHER" id="PTHR22762">
    <property type="entry name" value="ALPHA-GLUCOSIDASE"/>
    <property type="match status" value="1"/>
</dbReference>
<accession>A0A166S895</accession>
<dbReference type="Gene3D" id="3.20.20.80">
    <property type="entry name" value="Glycosidases"/>
    <property type="match status" value="1"/>
</dbReference>
<evidence type="ECO:0000256" key="3">
    <source>
        <dbReference type="SAM" id="MobiDB-lite"/>
    </source>
</evidence>
<feature type="compositionally biased region" description="Pro residues" evidence="3">
    <location>
        <begin position="737"/>
        <end position="753"/>
    </location>
</feature>
<gene>
    <name evidence="5" type="ORF">FIBSPDRAFT_947141</name>
</gene>
<evidence type="ECO:0000313" key="5">
    <source>
        <dbReference type="EMBL" id="KZP29138.1"/>
    </source>
</evidence>
<dbReference type="InterPro" id="IPR013780">
    <property type="entry name" value="Glyco_hydro_b"/>
</dbReference>
<protein>
    <submittedName>
        <fullName evidence="5">Glycoside hydrolase family 31 protein</fullName>
    </submittedName>
</protein>
<dbReference type="Gene3D" id="2.60.40.1760">
    <property type="entry name" value="glycosyl hydrolase (family 31)"/>
    <property type="match status" value="1"/>
</dbReference>
<keyword evidence="2" id="KW-0326">Glycosidase</keyword>
<dbReference type="AlphaFoldDB" id="A0A166S895"/>
<dbReference type="OrthoDB" id="5839090at2759"/>
<evidence type="ECO:0000256" key="1">
    <source>
        <dbReference type="ARBA" id="ARBA00007806"/>
    </source>
</evidence>
<dbReference type="Pfam" id="PF01055">
    <property type="entry name" value="Glyco_hydro_31_2nd"/>
    <property type="match status" value="1"/>
</dbReference>
<dbReference type="Proteomes" id="UP000076532">
    <property type="component" value="Unassembled WGS sequence"/>
</dbReference>
<dbReference type="Gene3D" id="2.60.40.1180">
    <property type="entry name" value="Golgi alpha-mannosidase II"/>
    <property type="match status" value="1"/>
</dbReference>
<name>A0A166S895_9AGAM</name>
<proteinExistence type="inferred from homology"/>
<dbReference type="InterPro" id="IPR017853">
    <property type="entry name" value="GH"/>
</dbReference>
<feature type="region of interest" description="Disordered" evidence="3">
    <location>
        <begin position="720"/>
        <end position="753"/>
    </location>
</feature>
<keyword evidence="2 5" id="KW-0378">Hydrolase</keyword>
<dbReference type="GO" id="GO:0004553">
    <property type="term" value="F:hydrolase activity, hydrolyzing O-glycosyl compounds"/>
    <property type="evidence" value="ECO:0007669"/>
    <property type="project" value="InterPro"/>
</dbReference>
<feature type="domain" description="Glycoside hydrolase family 31 TIM barrel" evidence="4">
    <location>
        <begin position="337"/>
        <end position="625"/>
    </location>
</feature>
<reference evidence="5 6" key="1">
    <citation type="journal article" date="2016" name="Mol. Biol. Evol.">
        <title>Comparative Genomics of Early-Diverging Mushroom-Forming Fungi Provides Insights into the Origins of Lignocellulose Decay Capabilities.</title>
        <authorList>
            <person name="Nagy L.G."/>
            <person name="Riley R."/>
            <person name="Tritt A."/>
            <person name="Adam C."/>
            <person name="Daum C."/>
            <person name="Floudas D."/>
            <person name="Sun H."/>
            <person name="Yadav J.S."/>
            <person name="Pangilinan J."/>
            <person name="Larsson K.H."/>
            <person name="Matsuura K."/>
            <person name="Barry K."/>
            <person name="Labutti K."/>
            <person name="Kuo R."/>
            <person name="Ohm R.A."/>
            <person name="Bhattacharya S.S."/>
            <person name="Shirouzu T."/>
            <person name="Yoshinaga Y."/>
            <person name="Martin F.M."/>
            <person name="Grigoriev I.V."/>
            <person name="Hibbett D.S."/>
        </authorList>
    </citation>
    <scope>NUCLEOTIDE SEQUENCE [LARGE SCALE GENOMIC DNA]</scope>
    <source>
        <strain evidence="5 6">CBS 109695</strain>
    </source>
</reference>
<keyword evidence="6" id="KW-1185">Reference proteome</keyword>
<dbReference type="EMBL" id="KV417500">
    <property type="protein sequence ID" value="KZP29138.1"/>
    <property type="molecule type" value="Genomic_DNA"/>
</dbReference>